<dbReference type="EMBL" id="LUGG01000011">
    <property type="protein sequence ID" value="OBZ71523.1"/>
    <property type="molecule type" value="Genomic_DNA"/>
</dbReference>
<feature type="compositionally biased region" description="Low complexity" evidence="1">
    <location>
        <begin position="23"/>
        <end position="37"/>
    </location>
</feature>
<name>A0A1C7M3I8_GRIFR</name>
<reference evidence="2 3" key="1">
    <citation type="submission" date="2016-03" db="EMBL/GenBank/DDBJ databases">
        <title>Whole genome sequencing of Grifola frondosa 9006-11.</title>
        <authorList>
            <person name="Min B."/>
            <person name="Park H."/>
            <person name="Kim J.-G."/>
            <person name="Cho H."/>
            <person name="Oh Y.-L."/>
            <person name="Kong W.-S."/>
            <person name="Choi I.-G."/>
        </authorList>
    </citation>
    <scope>NUCLEOTIDE SEQUENCE [LARGE SCALE GENOMIC DNA]</scope>
    <source>
        <strain evidence="2 3">9006-11</strain>
    </source>
</reference>
<feature type="compositionally biased region" description="Polar residues" evidence="1">
    <location>
        <begin position="79"/>
        <end position="92"/>
    </location>
</feature>
<dbReference type="AlphaFoldDB" id="A0A1C7M3I8"/>
<gene>
    <name evidence="2" type="ORF">A0H81_08521</name>
</gene>
<evidence type="ECO:0000313" key="3">
    <source>
        <dbReference type="Proteomes" id="UP000092993"/>
    </source>
</evidence>
<keyword evidence="3" id="KW-1185">Reference proteome</keyword>
<accession>A0A1C7M3I8</accession>
<evidence type="ECO:0000256" key="1">
    <source>
        <dbReference type="SAM" id="MobiDB-lite"/>
    </source>
</evidence>
<sequence length="92" mass="10238">MRASRTAWHPRPAQVTSHPRPASLLGLDSSSLSVSESTRCQQRSVTRPRRLRGQPRCRASSAAFSNTRQLQDLHKRVSRQSGTRASEATRTA</sequence>
<evidence type="ECO:0000313" key="2">
    <source>
        <dbReference type="EMBL" id="OBZ71523.1"/>
    </source>
</evidence>
<protein>
    <submittedName>
        <fullName evidence="2">Uncharacterized protein</fullName>
    </submittedName>
</protein>
<comment type="caution">
    <text evidence="2">The sequence shown here is derived from an EMBL/GenBank/DDBJ whole genome shotgun (WGS) entry which is preliminary data.</text>
</comment>
<feature type="region of interest" description="Disordered" evidence="1">
    <location>
        <begin position="1"/>
        <end position="92"/>
    </location>
</feature>
<organism evidence="2 3">
    <name type="scientific">Grifola frondosa</name>
    <name type="common">Maitake</name>
    <name type="synonym">Polyporus frondosus</name>
    <dbReference type="NCBI Taxonomy" id="5627"/>
    <lineage>
        <taxon>Eukaryota</taxon>
        <taxon>Fungi</taxon>
        <taxon>Dikarya</taxon>
        <taxon>Basidiomycota</taxon>
        <taxon>Agaricomycotina</taxon>
        <taxon>Agaricomycetes</taxon>
        <taxon>Polyporales</taxon>
        <taxon>Grifolaceae</taxon>
        <taxon>Grifola</taxon>
    </lineage>
</organism>
<proteinExistence type="predicted"/>
<feature type="compositionally biased region" description="Basic residues" evidence="1">
    <location>
        <begin position="46"/>
        <end position="55"/>
    </location>
</feature>
<dbReference type="Proteomes" id="UP000092993">
    <property type="component" value="Unassembled WGS sequence"/>
</dbReference>